<dbReference type="AlphaFoldDB" id="A0A392MS63"/>
<gene>
    <name evidence="1" type="ORF">A2U01_0010999</name>
</gene>
<proteinExistence type="predicted"/>
<keyword evidence="2" id="KW-1185">Reference proteome</keyword>
<reference evidence="1 2" key="1">
    <citation type="journal article" date="2018" name="Front. Plant Sci.">
        <title>Red Clover (Trifolium pratense) and Zigzag Clover (T. medium) - A Picture of Genomic Similarities and Differences.</title>
        <authorList>
            <person name="Dluhosova J."/>
            <person name="Istvanek J."/>
            <person name="Nedelnik J."/>
            <person name="Repkova J."/>
        </authorList>
    </citation>
    <scope>NUCLEOTIDE SEQUENCE [LARGE SCALE GENOMIC DNA]</scope>
    <source>
        <strain evidence="2">cv. 10/8</strain>
        <tissue evidence="1">Leaf</tissue>
    </source>
</reference>
<name>A0A392MS63_9FABA</name>
<dbReference type="Proteomes" id="UP000265520">
    <property type="component" value="Unassembled WGS sequence"/>
</dbReference>
<dbReference type="EMBL" id="LXQA010017566">
    <property type="protein sequence ID" value="MCH90092.1"/>
    <property type="molecule type" value="Genomic_DNA"/>
</dbReference>
<protein>
    <submittedName>
        <fullName evidence="1">Uncharacterized protein</fullName>
    </submittedName>
</protein>
<sequence length="43" mass="4583">ETEKFIAVCGTPRVFLGGGGCTVLYGVSAFFEPLDRTLGIVDF</sequence>
<organism evidence="1 2">
    <name type="scientific">Trifolium medium</name>
    <dbReference type="NCBI Taxonomy" id="97028"/>
    <lineage>
        <taxon>Eukaryota</taxon>
        <taxon>Viridiplantae</taxon>
        <taxon>Streptophyta</taxon>
        <taxon>Embryophyta</taxon>
        <taxon>Tracheophyta</taxon>
        <taxon>Spermatophyta</taxon>
        <taxon>Magnoliopsida</taxon>
        <taxon>eudicotyledons</taxon>
        <taxon>Gunneridae</taxon>
        <taxon>Pentapetalae</taxon>
        <taxon>rosids</taxon>
        <taxon>fabids</taxon>
        <taxon>Fabales</taxon>
        <taxon>Fabaceae</taxon>
        <taxon>Papilionoideae</taxon>
        <taxon>50 kb inversion clade</taxon>
        <taxon>NPAAA clade</taxon>
        <taxon>Hologalegina</taxon>
        <taxon>IRL clade</taxon>
        <taxon>Trifolieae</taxon>
        <taxon>Trifolium</taxon>
    </lineage>
</organism>
<comment type="caution">
    <text evidence="1">The sequence shown here is derived from an EMBL/GenBank/DDBJ whole genome shotgun (WGS) entry which is preliminary data.</text>
</comment>
<feature type="non-terminal residue" evidence="1">
    <location>
        <position position="1"/>
    </location>
</feature>
<evidence type="ECO:0000313" key="2">
    <source>
        <dbReference type="Proteomes" id="UP000265520"/>
    </source>
</evidence>
<evidence type="ECO:0000313" key="1">
    <source>
        <dbReference type="EMBL" id="MCH90092.1"/>
    </source>
</evidence>
<accession>A0A392MS63</accession>